<name>A0A6J5GJE9_9BURK</name>
<keyword evidence="3" id="KW-1185">Reference proteome</keyword>
<dbReference type="Pfam" id="PF00563">
    <property type="entry name" value="EAL"/>
    <property type="match status" value="1"/>
</dbReference>
<dbReference type="EMBL" id="CADIKL010000034">
    <property type="protein sequence ID" value="CAB3801307.1"/>
    <property type="molecule type" value="Genomic_DNA"/>
</dbReference>
<evidence type="ECO:0000313" key="3">
    <source>
        <dbReference type="Proteomes" id="UP000494119"/>
    </source>
</evidence>
<protein>
    <recommendedName>
        <fullName evidence="1">EAL domain-containing protein</fullName>
    </recommendedName>
</protein>
<dbReference type="PANTHER" id="PTHR44757">
    <property type="entry name" value="DIGUANYLATE CYCLASE DGCP"/>
    <property type="match status" value="1"/>
</dbReference>
<reference evidence="2 3" key="1">
    <citation type="submission" date="2020-04" db="EMBL/GenBank/DDBJ databases">
        <authorList>
            <person name="De Canck E."/>
        </authorList>
    </citation>
    <scope>NUCLEOTIDE SEQUENCE [LARGE SCALE GENOMIC DNA]</scope>
    <source>
        <strain evidence="2 3">LMG 28688</strain>
    </source>
</reference>
<evidence type="ECO:0000259" key="1">
    <source>
        <dbReference type="PROSITE" id="PS50883"/>
    </source>
</evidence>
<dbReference type="AlphaFoldDB" id="A0A6J5GJE9"/>
<dbReference type="Proteomes" id="UP000494119">
    <property type="component" value="Unassembled WGS sequence"/>
</dbReference>
<evidence type="ECO:0000313" key="2">
    <source>
        <dbReference type="EMBL" id="CAB3801307.1"/>
    </source>
</evidence>
<dbReference type="PROSITE" id="PS50883">
    <property type="entry name" value="EAL"/>
    <property type="match status" value="1"/>
</dbReference>
<dbReference type="InterPro" id="IPR052155">
    <property type="entry name" value="Biofilm_reg_signaling"/>
</dbReference>
<organism evidence="2 3">
    <name type="scientific">Paraburkholderia caffeinitolerans</name>
    <dbReference type="NCBI Taxonomy" id="1723730"/>
    <lineage>
        <taxon>Bacteria</taxon>
        <taxon>Pseudomonadati</taxon>
        <taxon>Pseudomonadota</taxon>
        <taxon>Betaproteobacteria</taxon>
        <taxon>Burkholderiales</taxon>
        <taxon>Burkholderiaceae</taxon>
        <taxon>Paraburkholderia</taxon>
    </lineage>
</organism>
<gene>
    <name evidence="2" type="ORF">LMG28688_05318</name>
</gene>
<proteinExistence type="predicted"/>
<sequence length="342" mass="36857">MPGGHPLASHFQCAIEAFLTSTIALTENVPYLRETMEFTTGETGMMSCLWRDKRKPNVLDTKLIGKDPPSPSNPALQGELRVAYQAIVSARSGALTGAEAIAAWSDRPNAPLSERGAAPLGHQASSPPPVFETIFELGCANLARWQRHTPDGVALSIDISLEQLVAKDFTPMVMGCIRRHAIRPECVKFEMPEPRDRNITRTLIERLSDLRRIGVAVVLDDFGMEHSTLSSLIALPISGLKFGRRFTSALPDDRIASAILTSVASLARDLGISIAVDGVQSDAQLAWLRQFANLDVQGSLISSPVSGEAILSWLPGSGGGTSKRGGEEKRWTSFAAMNKLSG</sequence>
<feature type="domain" description="EAL" evidence="1">
    <location>
        <begin position="61"/>
        <end position="318"/>
    </location>
</feature>
<dbReference type="InterPro" id="IPR001633">
    <property type="entry name" value="EAL_dom"/>
</dbReference>
<dbReference type="Gene3D" id="3.20.20.450">
    <property type="entry name" value="EAL domain"/>
    <property type="match status" value="1"/>
</dbReference>
<dbReference type="SMART" id="SM00052">
    <property type="entry name" value="EAL"/>
    <property type="match status" value="1"/>
</dbReference>
<dbReference type="SUPFAM" id="SSF141868">
    <property type="entry name" value="EAL domain-like"/>
    <property type="match status" value="1"/>
</dbReference>
<dbReference type="CDD" id="cd01948">
    <property type="entry name" value="EAL"/>
    <property type="match status" value="1"/>
</dbReference>
<dbReference type="InterPro" id="IPR035919">
    <property type="entry name" value="EAL_sf"/>
</dbReference>
<accession>A0A6J5GJE9</accession>
<dbReference type="PANTHER" id="PTHR44757:SF2">
    <property type="entry name" value="BIOFILM ARCHITECTURE MAINTENANCE PROTEIN MBAA"/>
    <property type="match status" value="1"/>
</dbReference>